<dbReference type="Pfam" id="PF25137">
    <property type="entry name" value="ADH_Fe_C"/>
    <property type="match status" value="1"/>
</dbReference>
<evidence type="ECO:0000259" key="2">
    <source>
        <dbReference type="Pfam" id="PF00465"/>
    </source>
</evidence>
<dbReference type="GO" id="GO:0046872">
    <property type="term" value="F:metal ion binding"/>
    <property type="evidence" value="ECO:0007669"/>
    <property type="project" value="InterPro"/>
</dbReference>
<keyword evidence="1" id="KW-0560">Oxidoreductase</keyword>
<dbReference type="InterPro" id="IPR044731">
    <property type="entry name" value="BDH-like"/>
</dbReference>
<evidence type="ECO:0000313" key="4">
    <source>
        <dbReference type="EMBL" id="SHG68965.1"/>
    </source>
</evidence>
<dbReference type="AlphaFoldDB" id="A0A1M5LVC4"/>
<dbReference type="Proteomes" id="UP000242329">
    <property type="component" value="Unassembled WGS sequence"/>
</dbReference>
<dbReference type="Gene3D" id="1.20.1090.10">
    <property type="entry name" value="Dehydroquinate synthase-like - alpha domain"/>
    <property type="match status" value="1"/>
</dbReference>
<dbReference type="GO" id="GO:0008106">
    <property type="term" value="F:alcohol dehydrogenase (NADP+) activity"/>
    <property type="evidence" value="ECO:0007669"/>
    <property type="project" value="TreeGrafter"/>
</dbReference>
<sequence length="386" mass="42709">MLNFVFHNPGKIIFGQGQIKMLGEEIKKYARRVLLVYGEGSIKRNGIYDEVVKILNDNGIFYAELSGVKPNPRIDSVREGVKLCRENNLELVLAVGGGSVIDCAKIIAAGFYYTGDPWDFFTRQAKVEKALPVGAVLTLAATGSEMNGNAVISNEETREKKGLGSPLLIPKFAVLDPTYTYTVSPLQTAAGVADIMSHVFEQYFSANNDAYLQDRICEAVLKTCIHYAPIACAKPDNYEARANLMWASTLALNGILATGKLTDWATHMIEHEISALYDIAHGVGLAILTPFWMEYVLTEENLAKFVLYAVNVWGIVDKDEKEMADMAIEKTRGFFKALGLPSRLREVGVKEDDLEFMAARAVENGSLGRFKELDKDDVLNILKMAF</sequence>
<dbReference type="Gene3D" id="3.40.50.1970">
    <property type="match status" value="1"/>
</dbReference>
<evidence type="ECO:0000256" key="1">
    <source>
        <dbReference type="ARBA" id="ARBA00023002"/>
    </source>
</evidence>
<protein>
    <submittedName>
        <fullName evidence="4">Uncharacterized protein</fullName>
    </submittedName>
</protein>
<dbReference type="GO" id="GO:0005829">
    <property type="term" value="C:cytosol"/>
    <property type="evidence" value="ECO:0007669"/>
    <property type="project" value="TreeGrafter"/>
</dbReference>
<dbReference type="OrthoDB" id="5445534at2"/>
<gene>
    <name evidence="4" type="ORF">SAMN02745221_00757</name>
</gene>
<dbReference type="FunFam" id="3.40.50.1970:FF:000003">
    <property type="entry name" value="Alcohol dehydrogenase, iron-containing"/>
    <property type="match status" value="1"/>
</dbReference>
<proteinExistence type="predicted"/>
<dbReference type="InterPro" id="IPR056798">
    <property type="entry name" value="ADH_Fe_C"/>
</dbReference>
<dbReference type="InterPro" id="IPR001670">
    <property type="entry name" value="ADH_Fe/GldA"/>
</dbReference>
<dbReference type="InterPro" id="IPR018211">
    <property type="entry name" value="ADH_Fe_CS"/>
</dbReference>
<dbReference type="PANTHER" id="PTHR43633:SF1">
    <property type="entry name" value="ALCOHOL DEHYDROGENASE YQHD"/>
    <property type="match status" value="1"/>
</dbReference>
<name>A0A1M5LVC4_9FIRM</name>
<feature type="domain" description="Alcohol dehydrogenase iron-type/glycerol dehydrogenase GldA" evidence="2">
    <location>
        <begin position="9"/>
        <end position="177"/>
    </location>
</feature>
<dbReference type="PANTHER" id="PTHR43633">
    <property type="entry name" value="ALCOHOL DEHYDROGENASE YQHD"/>
    <property type="match status" value="1"/>
</dbReference>
<dbReference type="CDD" id="cd08187">
    <property type="entry name" value="BDH"/>
    <property type="match status" value="1"/>
</dbReference>
<reference evidence="5" key="1">
    <citation type="submission" date="2016-11" db="EMBL/GenBank/DDBJ databases">
        <authorList>
            <person name="Varghese N."/>
            <person name="Submissions S."/>
        </authorList>
    </citation>
    <scope>NUCLEOTIDE SEQUENCE [LARGE SCALE GENOMIC DNA]</scope>
    <source>
        <strain evidence="5">DSM 11003</strain>
    </source>
</reference>
<dbReference type="GO" id="GO:1990362">
    <property type="term" value="F:butanol dehydrogenase (NAD+) activity"/>
    <property type="evidence" value="ECO:0007669"/>
    <property type="project" value="InterPro"/>
</dbReference>
<dbReference type="PROSITE" id="PS00060">
    <property type="entry name" value="ADH_IRON_2"/>
    <property type="match status" value="1"/>
</dbReference>
<keyword evidence="5" id="KW-1185">Reference proteome</keyword>
<dbReference type="SUPFAM" id="SSF56796">
    <property type="entry name" value="Dehydroquinate synthase-like"/>
    <property type="match status" value="1"/>
</dbReference>
<evidence type="ECO:0000313" key="5">
    <source>
        <dbReference type="Proteomes" id="UP000242329"/>
    </source>
</evidence>
<dbReference type="GO" id="GO:1990002">
    <property type="term" value="F:methylglyoxal reductase (NADPH) (acetol producing) activity"/>
    <property type="evidence" value="ECO:0007669"/>
    <property type="project" value="TreeGrafter"/>
</dbReference>
<dbReference type="RefSeq" id="WP_073090267.1">
    <property type="nucleotide sequence ID" value="NZ_FQWY01000009.1"/>
</dbReference>
<organism evidence="4 5">
    <name type="scientific">Thermosyntropha lipolytica DSM 11003</name>
    <dbReference type="NCBI Taxonomy" id="1123382"/>
    <lineage>
        <taxon>Bacteria</taxon>
        <taxon>Bacillati</taxon>
        <taxon>Bacillota</taxon>
        <taxon>Clostridia</taxon>
        <taxon>Eubacteriales</taxon>
        <taxon>Syntrophomonadaceae</taxon>
        <taxon>Thermosyntropha</taxon>
    </lineage>
</organism>
<dbReference type="STRING" id="1123382.SAMN02745221_00757"/>
<evidence type="ECO:0000259" key="3">
    <source>
        <dbReference type="Pfam" id="PF25137"/>
    </source>
</evidence>
<feature type="domain" description="Fe-containing alcohol dehydrogenase-like C-terminal" evidence="3">
    <location>
        <begin position="188"/>
        <end position="385"/>
    </location>
</feature>
<dbReference type="EMBL" id="FQWY01000009">
    <property type="protein sequence ID" value="SHG68965.1"/>
    <property type="molecule type" value="Genomic_DNA"/>
</dbReference>
<dbReference type="Pfam" id="PF00465">
    <property type="entry name" value="Fe-ADH"/>
    <property type="match status" value="1"/>
</dbReference>
<accession>A0A1M5LVC4</accession>
<dbReference type="SMR" id="A0A1M5LVC4"/>